<reference evidence="1" key="1">
    <citation type="journal article" date="2021" name="New Phytol.">
        <title>Evolutionary innovations through gain and loss of genes in the ectomycorrhizal Boletales.</title>
        <authorList>
            <person name="Wu G."/>
            <person name="Miyauchi S."/>
            <person name="Morin E."/>
            <person name="Kuo A."/>
            <person name="Drula E."/>
            <person name="Varga T."/>
            <person name="Kohler A."/>
            <person name="Feng B."/>
            <person name="Cao Y."/>
            <person name="Lipzen A."/>
            <person name="Daum C."/>
            <person name="Hundley H."/>
            <person name="Pangilinan J."/>
            <person name="Johnson J."/>
            <person name="Barry K."/>
            <person name="LaButti K."/>
            <person name="Ng V."/>
            <person name="Ahrendt S."/>
            <person name="Min B."/>
            <person name="Choi I.G."/>
            <person name="Park H."/>
            <person name="Plett J.M."/>
            <person name="Magnuson J."/>
            <person name="Spatafora J.W."/>
            <person name="Nagy L.G."/>
            <person name="Henrissat B."/>
            <person name="Grigoriev I.V."/>
            <person name="Yang Z.L."/>
            <person name="Xu J."/>
            <person name="Martin F.M."/>
        </authorList>
    </citation>
    <scope>NUCLEOTIDE SEQUENCE</scope>
    <source>
        <strain evidence="1">KUC20120723A-06</strain>
    </source>
</reference>
<accession>A0ACB8BVB1</accession>
<keyword evidence="2" id="KW-1185">Reference proteome</keyword>
<evidence type="ECO:0000313" key="2">
    <source>
        <dbReference type="Proteomes" id="UP000790709"/>
    </source>
</evidence>
<gene>
    <name evidence="1" type="ORF">BV22DRAFT_1001917</name>
</gene>
<sequence>MATRRGTPFTAALYIASLFLVSAAQDPYDCSKVQVDSLSYDLSPLAGVRTVSRTRETPPSTMIDELRFDICAELSALDGVSEQDQCPSGTRGCLRKTNRKGDDSDRIVAVIPVAQSSSLNPAYSTLSSPKGLSITFHASSYPASANPTPQSLKVTLLCESAVSDPKFSSYENGQVAVEWSAPAACGSTSDEKEKTPPPKEDDDKTGGGGDKAEERVGSGMGWFFLVLLLAFAAYFGLGAYYNYSNYGARGVDLIPHRDFWREVPYMLQDVVSHLCSTVRPRRSSRGGYIAV</sequence>
<dbReference type="EMBL" id="MU266337">
    <property type="protein sequence ID" value="KAH7929905.1"/>
    <property type="molecule type" value="Genomic_DNA"/>
</dbReference>
<comment type="caution">
    <text evidence="1">The sequence shown here is derived from an EMBL/GenBank/DDBJ whole genome shotgun (WGS) entry which is preliminary data.</text>
</comment>
<protein>
    <submittedName>
        <fullName evidence="1">Uncharacterized protein</fullName>
    </submittedName>
</protein>
<name>A0ACB8BVB1_9AGAM</name>
<organism evidence="1 2">
    <name type="scientific">Leucogyrophana mollusca</name>
    <dbReference type="NCBI Taxonomy" id="85980"/>
    <lineage>
        <taxon>Eukaryota</taxon>
        <taxon>Fungi</taxon>
        <taxon>Dikarya</taxon>
        <taxon>Basidiomycota</taxon>
        <taxon>Agaricomycotina</taxon>
        <taxon>Agaricomycetes</taxon>
        <taxon>Agaricomycetidae</taxon>
        <taxon>Boletales</taxon>
        <taxon>Boletales incertae sedis</taxon>
        <taxon>Leucogyrophana</taxon>
    </lineage>
</organism>
<evidence type="ECO:0000313" key="1">
    <source>
        <dbReference type="EMBL" id="KAH7929905.1"/>
    </source>
</evidence>
<proteinExistence type="predicted"/>
<dbReference type="Proteomes" id="UP000790709">
    <property type="component" value="Unassembled WGS sequence"/>
</dbReference>